<dbReference type="PRINTS" id="PR00881">
    <property type="entry name" value="L7ARS6FAMILY"/>
</dbReference>
<dbReference type="GO" id="GO:0043634">
    <property type="term" value="P:polyadenylation-dependent ncRNA catabolic process"/>
    <property type="evidence" value="ECO:0007669"/>
    <property type="project" value="TreeGrafter"/>
</dbReference>
<dbReference type="EMBL" id="CAJPIZ010000028">
    <property type="protein sequence ID" value="CAG2100110.1"/>
    <property type="molecule type" value="Genomic_DNA"/>
</dbReference>
<feature type="domain" description="Ribosomal protein eL8/eL30/eS12/Gadd45" evidence="13">
    <location>
        <begin position="135"/>
        <end position="212"/>
    </location>
</feature>
<keyword evidence="9" id="KW-0687">Ribonucleoprotein</keyword>
<comment type="similarity">
    <text evidence="2">Belongs to the eukaryotic ribosomal protein eL8 family.</text>
</comment>
<comment type="similarity">
    <text evidence="3">Belongs to the DNA polymerase type-B-like family.</text>
</comment>
<organism evidence="16">
    <name type="scientific">Medioppia subpectinata</name>
    <dbReference type="NCBI Taxonomy" id="1979941"/>
    <lineage>
        <taxon>Eukaryota</taxon>
        <taxon>Metazoa</taxon>
        <taxon>Ecdysozoa</taxon>
        <taxon>Arthropoda</taxon>
        <taxon>Chelicerata</taxon>
        <taxon>Arachnida</taxon>
        <taxon>Acari</taxon>
        <taxon>Acariformes</taxon>
        <taxon>Sarcoptiformes</taxon>
        <taxon>Oribatida</taxon>
        <taxon>Brachypylina</taxon>
        <taxon>Oppioidea</taxon>
        <taxon>Oppiidae</taxon>
        <taxon>Medioppia</taxon>
    </lineage>
</organism>
<proteinExistence type="inferred from homology"/>
<evidence type="ECO:0000256" key="4">
    <source>
        <dbReference type="ARBA" id="ARBA00012388"/>
    </source>
</evidence>
<feature type="domain" description="Poly(A) RNA polymerase mitochondrial-like central palm" evidence="15">
    <location>
        <begin position="419"/>
        <end position="550"/>
    </location>
</feature>
<accession>A0A7R9KBM2</accession>
<dbReference type="PANTHER" id="PTHR23092:SF15">
    <property type="entry name" value="INACTIVE NON-CANONICAL POLY(A) RNA POLYMERASE PROTEIN TRF4-2-RELATED"/>
    <property type="match status" value="1"/>
</dbReference>
<feature type="compositionally biased region" description="Low complexity" evidence="12">
    <location>
        <begin position="773"/>
        <end position="782"/>
    </location>
</feature>
<reference evidence="16" key="1">
    <citation type="submission" date="2020-11" db="EMBL/GenBank/DDBJ databases">
        <authorList>
            <person name="Tran Van P."/>
        </authorList>
    </citation>
    <scope>NUCLEOTIDE SEQUENCE</scope>
</reference>
<evidence type="ECO:0000313" key="17">
    <source>
        <dbReference type="Proteomes" id="UP000759131"/>
    </source>
</evidence>
<dbReference type="FunFam" id="3.30.460.10:FF:000006">
    <property type="entry name" value="non-canonical poly(A) RNA polymerase PAPD5"/>
    <property type="match status" value="1"/>
</dbReference>
<evidence type="ECO:0000256" key="11">
    <source>
        <dbReference type="ARBA" id="ARBA00035345"/>
    </source>
</evidence>
<feature type="compositionally biased region" description="Polar residues" evidence="12">
    <location>
        <begin position="783"/>
        <end position="793"/>
    </location>
</feature>
<dbReference type="SUPFAM" id="SSF81301">
    <property type="entry name" value="Nucleotidyltransferase"/>
    <property type="match status" value="1"/>
</dbReference>
<dbReference type="Gene3D" id="3.30.460.10">
    <property type="entry name" value="Beta Polymerase, domain 2"/>
    <property type="match status" value="1"/>
</dbReference>
<evidence type="ECO:0000256" key="9">
    <source>
        <dbReference type="ARBA" id="ARBA00023274"/>
    </source>
</evidence>
<evidence type="ECO:0000259" key="13">
    <source>
        <dbReference type="Pfam" id="PF01248"/>
    </source>
</evidence>
<evidence type="ECO:0000256" key="3">
    <source>
        <dbReference type="ARBA" id="ARBA00008593"/>
    </source>
</evidence>
<feature type="compositionally biased region" description="Basic and acidic residues" evidence="12">
    <location>
        <begin position="119"/>
        <end position="129"/>
    </location>
</feature>
<dbReference type="GO" id="GO:0005840">
    <property type="term" value="C:ribosome"/>
    <property type="evidence" value="ECO:0007669"/>
    <property type="project" value="UniProtKB-KW"/>
</dbReference>
<name>A0A7R9KBM2_9ACAR</name>
<evidence type="ECO:0000256" key="5">
    <source>
        <dbReference type="ARBA" id="ARBA00022679"/>
    </source>
</evidence>
<dbReference type="SUPFAM" id="SSF55315">
    <property type="entry name" value="L30e-like"/>
    <property type="match status" value="1"/>
</dbReference>
<evidence type="ECO:0000259" key="14">
    <source>
        <dbReference type="Pfam" id="PF03828"/>
    </source>
</evidence>
<dbReference type="GO" id="GO:0003729">
    <property type="term" value="F:mRNA binding"/>
    <property type="evidence" value="ECO:0007669"/>
    <property type="project" value="TreeGrafter"/>
</dbReference>
<feature type="compositionally biased region" description="Polar residues" evidence="12">
    <location>
        <begin position="820"/>
        <end position="842"/>
    </location>
</feature>
<dbReference type="PRINTS" id="PR00882">
    <property type="entry name" value="RIBOSOMALL7A"/>
</dbReference>
<sequence length="857" mass="97973">MKKTVKKVRVRKVAPLPSLVANKSAKDVKKTVDPLIQKRPKNFAIGGDIQPKRDLTRFFRWPRYIRVQRQRAILMERLKIPPTINQFRSGFLDRQTATQLFRLLDKYRPESKKAKRDRLKKDAESKAAGKESAPSKRPPVVRYGVNTVTTLVEQKKAQLVAIAADVEPIELVLHLPSLCRKMGIPYCVVRGGRSRLGHVTRKKGCSAVAFTSVAPEDRLSLTKLVEVVRTNFNDRFDEIRRQWGGGVLGVKSRAKITKLERAKQKELGQLQGTVEELYSNCWPKKWYKMMDPNIGWFQEEHKGPALDLWKNIWISSNPTIDRQPEYIPFGEDGGDGGQQPAVAANSGPKMSTNQTNATNGKPNPNKSQLAASQTQNKRVRRENPASTYHLDDNQHLLSKYKGTPWRRLRPRYNTGIVGLHEEVEDFYNYMKPRPEEHSMREDVVKRIKKVVTDVWPHAKVDYFGSFRTGLYLPTSDIDMVVVGKWESIPLFTLEKKLLDSGIVDDTTIKVLDKASVPIIKLTDLQTNVRVDISFNTCNGIRSAKLIKHFKKQFPNLPKLVLVLKQFLLQRDLKEVFTGGISSYSLILMVISFIQLHPRKDAQNPNANLGVLLLVIPVDGYEFFELYGRLFNYYRVGIRIKDGGSYVSKSEIQKQMDPNYRPSILCIEDPLNPSNDIGKSSYGAIVVKQAFEYAFDTLHQAVGPLSATVDQSQSILGRIIRVTDEVVDYREDISKRFTAPKKNSIASTHSDDHSTSSSCMESSDEYSDNETESQNNYKQNNQNSARNSPTNTQRNYYNNKSHNYSNQTTGNQYRNNRDTKPQNYLQNRNQNTYRFGNRNTTQMTRKKNPFFNNRKDGN</sequence>
<keyword evidence="8" id="KW-0689">Ribosomal protein</keyword>
<dbReference type="GO" id="GO:1990817">
    <property type="term" value="F:poly(A) RNA polymerase activity"/>
    <property type="evidence" value="ECO:0007669"/>
    <property type="project" value="UniProtKB-EC"/>
</dbReference>
<dbReference type="GO" id="GO:1990904">
    <property type="term" value="C:ribonucleoprotein complex"/>
    <property type="evidence" value="ECO:0007669"/>
    <property type="project" value="UniProtKB-KW"/>
</dbReference>
<evidence type="ECO:0000256" key="6">
    <source>
        <dbReference type="ARBA" id="ARBA00022723"/>
    </source>
</evidence>
<dbReference type="CDD" id="cd05402">
    <property type="entry name" value="NT_PAP_TUTase"/>
    <property type="match status" value="1"/>
</dbReference>
<dbReference type="Pfam" id="PF03828">
    <property type="entry name" value="PAP_assoc"/>
    <property type="match status" value="1"/>
</dbReference>
<dbReference type="FunFam" id="3.30.1330.30:FF:000003">
    <property type="entry name" value="60S ribosomal protein L7a"/>
    <property type="match status" value="1"/>
</dbReference>
<dbReference type="InterPro" id="IPR004038">
    <property type="entry name" value="Ribosomal_eL8/eL30/eS12/Gad45"/>
</dbReference>
<keyword evidence="17" id="KW-1185">Reference proteome</keyword>
<dbReference type="FunFam" id="1.10.1410.10:FF:000003">
    <property type="entry name" value="non-canonical poly(A) RNA polymerase PAPD7"/>
    <property type="match status" value="1"/>
</dbReference>
<dbReference type="InterPro" id="IPR043519">
    <property type="entry name" value="NT_sf"/>
</dbReference>
<dbReference type="Proteomes" id="UP000759131">
    <property type="component" value="Unassembled WGS sequence"/>
</dbReference>
<feature type="compositionally biased region" description="Polar residues" evidence="12">
    <location>
        <begin position="348"/>
        <end position="376"/>
    </location>
</feature>
<protein>
    <recommendedName>
        <fullName evidence="10">Large ribosomal subunit protein eL8</fullName>
        <ecNumber evidence="4">2.7.7.19</ecNumber>
    </recommendedName>
    <alternativeName>
        <fullName evidence="11">60S ribosomal protein L7a</fullName>
    </alternativeName>
</protein>
<dbReference type="SUPFAM" id="SSF81631">
    <property type="entry name" value="PAP/OAS1 substrate-binding domain"/>
    <property type="match status" value="1"/>
</dbReference>
<evidence type="ECO:0000256" key="7">
    <source>
        <dbReference type="ARBA" id="ARBA00022842"/>
    </source>
</evidence>
<evidence type="ECO:0000313" key="16">
    <source>
        <dbReference type="EMBL" id="CAD7619680.1"/>
    </source>
</evidence>
<dbReference type="OrthoDB" id="273917at2759"/>
<keyword evidence="5" id="KW-0808">Transferase</keyword>
<dbReference type="InterPro" id="IPR045862">
    <property type="entry name" value="Trf4-like"/>
</dbReference>
<dbReference type="Gene3D" id="1.10.1410.10">
    <property type="match status" value="1"/>
</dbReference>
<keyword evidence="6" id="KW-0479">Metal-binding</keyword>
<dbReference type="GO" id="GO:0005730">
    <property type="term" value="C:nucleolus"/>
    <property type="evidence" value="ECO:0007669"/>
    <property type="project" value="TreeGrafter"/>
</dbReference>
<evidence type="ECO:0000259" key="15">
    <source>
        <dbReference type="Pfam" id="PF22600"/>
    </source>
</evidence>
<dbReference type="GO" id="GO:0046872">
    <property type="term" value="F:metal ion binding"/>
    <property type="evidence" value="ECO:0007669"/>
    <property type="project" value="UniProtKB-KW"/>
</dbReference>
<dbReference type="InterPro" id="IPR002058">
    <property type="entry name" value="PAP_assoc"/>
</dbReference>
<dbReference type="Pfam" id="PF01248">
    <property type="entry name" value="Ribosomal_L7Ae"/>
    <property type="match status" value="1"/>
</dbReference>
<dbReference type="InterPro" id="IPR029064">
    <property type="entry name" value="Ribosomal_eL30-like_sf"/>
</dbReference>
<dbReference type="InterPro" id="IPR001921">
    <property type="entry name" value="Ribosomal_eL8_euk"/>
</dbReference>
<evidence type="ECO:0000256" key="1">
    <source>
        <dbReference type="ARBA" id="ARBA00001936"/>
    </source>
</evidence>
<dbReference type="EC" id="2.7.7.19" evidence="4"/>
<dbReference type="PANTHER" id="PTHR23092">
    <property type="entry name" value="POLY(A) RNA POLYMERASE"/>
    <property type="match status" value="1"/>
</dbReference>
<dbReference type="GO" id="GO:0031123">
    <property type="term" value="P:RNA 3'-end processing"/>
    <property type="evidence" value="ECO:0007669"/>
    <property type="project" value="TreeGrafter"/>
</dbReference>
<evidence type="ECO:0000256" key="12">
    <source>
        <dbReference type="SAM" id="MobiDB-lite"/>
    </source>
</evidence>
<dbReference type="InterPro" id="IPR018492">
    <property type="entry name" value="Ribosomal_eL8/Nhp2"/>
</dbReference>
<feature type="compositionally biased region" description="Acidic residues" evidence="12">
    <location>
        <begin position="761"/>
        <end position="770"/>
    </location>
</feature>
<feature type="region of interest" description="Disordered" evidence="12">
    <location>
        <begin position="112"/>
        <end position="139"/>
    </location>
</feature>
<dbReference type="GO" id="GO:0031499">
    <property type="term" value="C:TRAMP complex"/>
    <property type="evidence" value="ECO:0007669"/>
    <property type="project" value="TreeGrafter"/>
</dbReference>
<evidence type="ECO:0000256" key="8">
    <source>
        <dbReference type="ARBA" id="ARBA00022980"/>
    </source>
</evidence>
<dbReference type="EMBL" id="OC854603">
    <property type="protein sequence ID" value="CAD7619680.1"/>
    <property type="molecule type" value="Genomic_DNA"/>
</dbReference>
<dbReference type="Pfam" id="PF22600">
    <property type="entry name" value="MTPAP-like_central"/>
    <property type="match status" value="1"/>
</dbReference>
<comment type="cofactor">
    <cofactor evidence="1">
        <name>Mn(2+)</name>
        <dbReference type="ChEBI" id="CHEBI:29035"/>
    </cofactor>
</comment>
<evidence type="ECO:0000256" key="10">
    <source>
        <dbReference type="ARBA" id="ARBA00035232"/>
    </source>
</evidence>
<dbReference type="AlphaFoldDB" id="A0A7R9KBM2"/>
<dbReference type="InterPro" id="IPR054708">
    <property type="entry name" value="MTPAP-like_central"/>
</dbReference>
<feature type="domain" description="PAP-associated" evidence="14">
    <location>
        <begin position="621"/>
        <end position="674"/>
    </location>
</feature>
<evidence type="ECO:0000256" key="2">
    <source>
        <dbReference type="ARBA" id="ARBA00007337"/>
    </source>
</evidence>
<feature type="compositionally biased region" description="Low complexity" evidence="12">
    <location>
        <begin position="794"/>
        <end position="805"/>
    </location>
</feature>
<feature type="region of interest" description="Disordered" evidence="12">
    <location>
        <begin position="741"/>
        <end position="857"/>
    </location>
</feature>
<gene>
    <name evidence="16" type="ORF">OSB1V03_LOCUS180</name>
</gene>
<keyword evidence="7" id="KW-0460">Magnesium</keyword>
<dbReference type="Gene3D" id="3.30.1330.30">
    <property type="match status" value="1"/>
</dbReference>
<feature type="region of interest" description="Disordered" evidence="12">
    <location>
        <begin position="323"/>
        <end position="388"/>
    </location>
</feature>